<keyword evidence="2" id="KW-0560">Oxidoreductase</keyword>
<dbReference type="SUPFAM" id="SSF51905">
    <property type="entry name" value="FAD/NAD(P)-binding domain"/>
    <property type="match status" value="1"/>
</dbReference>
<name>A0A2V1K0E4_9BURK</name>
<dbReference type="PANTHER" id="PTHR13847">
    <property type="entry name" value="SARCOSINE DEHYDROGENASE-RELATED"/>
    <property type="match status" value="1"/>
</dbReference>
<dbReference type="GO" id="GO:0008718">
    <property type="term" value="F:D-amino-acid dehydrogenase activity"/>
    <property type="evidence" value="ECO:0007669"/>
    <property type="project" value="TreeGrafter"/>
</dbReference>
<dbReference type="PANTHER" id="PTHR13847:SF280">
    <property type="entry name" value="D-AMINO ACID DEHYDROGENASE"/>
    <property type="match status" value="1"/>
</dbReference>
<accession>A0A2V1K0E4</accession>
<comment type="caution">
    <text evidence="4">The sequence shown here is derived from an EMBL/GenBank/DDBJ whole genome shotgun (WGS) entry which is preliminary data.</text>
</comment>
<evidence type="ECO:0000259" key="3">
    <source>
        <dbReference type="Pfam" id="PF01266"/>
    </source>
</evidence>
<organism evidence="4 5">
    <name type="scientific">Corticimicrobacter populi</name>
    <dbReference type="NCBI Taxonomy" id="2175229"/>
    <lineage>
        <taxon>Bacteria</taxon>
        <taxon>Pseudomonadati</taxon>
        <taxon>Pseudomonadota</taxon>
        <taxon>Betaproteobacteria</taxon>
        <taxon>Burkholderiales</taxon>
        <taxon>Alcaligenaceae</taxon>
        <taxon>Corticimicrobacter</taxon>
    </lineage>
</organism>
<evidence type="ECO:0000313" key="5">
    <source>
        <dbReference type="Proteomes" id="UP000245212"/>
    </source>
</evidence>
<sequence length="418" mass="46160">MKVAVLGSGIIGVSTAWWLRQAGHDVVVVDRSHGPAQETSFANGSQISVSYAEPWANPQAPLKLLKWMLRDDAPLLFRPQLDWRQWQWGLAFMRECLPGRLNRNIRAMVRMAEYSRSTLQQMRSALGIEYDHLERGILNFYTTHEEFDASQKSASVMRDFGVDRRIVSADEVISIEPALAPNRSRIVGGDYTAEDESGDVHLFTVALARKAEQAGVQFLYDTQVTRLLPEAGRIAGAELIDAEGAYRTLQADAFVAALGSHTPALVRPLGVPCMVYPTKGYSATFRVINPEQAPTVSLTDSAHKVVYSRLGDRLRMAGTAELAGYSRTLNTARCESMKQLAREYFPQALDFDDVSFWTGLRPSTPSNIPLIGRTRINNLYLNTGHGTLGWTMGVGSGRALADLVSGRQPEPEFPFLGG</sequence>
<dbReference type="GO" id="GO:0055130">
    <property type="term" value="P:D-alanine catabolic process"/>
    <property type="evidence" value="ECO:0007669"/>
    <property type="project" value="TreeGrafter"/>
</dbReference>
<proteinExistence type="inferred from homology"/>
<evidence type="ECO:0000313" key="4">
    <source>
        <dbReference type="EMBL" id="PWF23144.1"/>
    </source>
</evidence>
<dbReference type="SUPFAM" id="SSF54373">
    <property type="entry name" value="FAD-linked reductases, C-terminal domain"/>
    <property type="match status" value="1"/>
</dbReference>
<dbReference type="EMBL" id="QETA01000003">
    <property type="protein sequence ID" value="PWF23144.1"/>
    <property type="molecule type" value="Genomic_DNA"/>
</dbReference>
<dbReference type="Pfam" id="PF01266">
    <property type="entry name" value="DAO"/>
    <property type="match status" value="1"/>
</dbReference>
<feature type="domain" description="FAD dependent oxidoreductase" evidence="3">
    <location>
        <begin position="2"/>
        <end position="403"/>
    </location>
</feature>
<dbReference type="Gene3D" id="3.50.50.60">
    <property type="entry name" value="FAD/NAD(P)-binding domain"/>
    <property type="match status" value="2"/>
</dbReference>
<dbReference type="GO" id="GO:0005886">
    <property type="term" value="C:plasma membrane"/>
    <property type="evidence" value="ECO:0007669"/>
    <property type="project" value="TreeGrafter"/>
</dbReference>
<keyword evidence="5" id="KW-1185">Reference proteome</keyword>
<dbReference type="GO" id="GO:0005737">
    <property type="term" value="C:cytoplasm"/>
    <property type="evidence" value="ECO:0007669"/>
    <property type="project" value="TreeGrafter"/>
</dbReference>
<dbReference type="InterPro" id="IPR006076">
    <property type="entry name" value="FAD-dep_OxRdtase"/>
</dbReference>
<comment type="similarity">
    <text evidence="1">Belongs to the DadA oxidoreductase family.</text>
</comment>
<evidence type="ECO:0000256" key="1">
    <source>
        <dbReference type="ARBA" id="ARBA00009410"/>
    </source>
</evidence>
<dbReference type="NCBIfam" id="NF001933">
    <property type="entry name" value="PRK00711.1"/>
    <property type="match status" value="1"/>
</dbReference>
<dbReference type="Proteomes" id="UP000245212">
    <property type="component" value="Unassembled WGS sequence"/>
</dbReference>
<dbReference type="Gene3D" id="3.30.9.10">
    <property type="entry name" value="D-Amino Acid Oxidase, subunit A, domain 2"/>
    <property type="match status" value="1"/>
</dbReference>
<dbReference type="RefSeq" id="WP_109061758.1">
    <property type="nucleotide sequence ID" value="NZ_QETA01000003.1"/>
</dbReference>
<protein>
    <submittedName>
        <fullName evidence="4">Amino acid dehydrogenase</fullName>
    </submittedName>
</protein>
<reference evidence="5" key="1">
    <citation type="submission" date="2018-05" db="EMBL/GenBank/DDBJ databases">
        <authorList>
            <person name="Li Y."/>
        </authorList>
    </citation>
    <scope>NUCLEOTIDE SEQUENCE [LARGE SCALE GENOMIC DNA]</scope>
    <source>
        <strain evidence="5">3d-2-2</strain>
    </source>
</reference>
<dbReference type="InterPro" id="IPR036188">
    <property type="entry name" value="FAD/NAD-bd_sf"/>
</dbReference>
<gene>
    <name evidence="4" type="ORF">DD235_09120</name>
</gene>
<evidence type="ECO:0000256" key="2">
    <source>
        <dbReference type="ARBA" id="ARBA00023002"/>
    </source>
</evidence>
<dbReference type="AlphaFoldDB" id="A0A2V1K0E4"/>